<dbReference type="InterPro" id="IPR036640">
    <property type="entry name" value="ABC1_TM_sf"/>
</dbReference>
<keyword evidence="6 9" id="KW-1133">Transmembrane helix</keyword>
<evidence type="ECO:0000256" key="7">
    <source>
        <dbReference type="ARBA" id="ARBA00023136"/>
    </source>
</evidence>
<gene>
    <name evidence="12" type="primary">yojI</name>
    <name evidence="12" type="ORF">LAL4801_00354</name>
</gene>
<keyword evidence="13" id="KW-1185">Reference proteome</keyword>
<feature type="domain" description="ABC transporter" evidence="10">
    <location>
        <begin position="329"/>
        <end position="546"/>
    </location>
</feature>
<proteinExistence type="predicted"/>
<evidence type="ECO:0000256" key="5">
    <source>
        <dbReference type="ARBA" id="ARBA00022840"/>
    </source>
</evidence>
<dbReference type="SUPFAM" id="SSF90123">
    <property type="entry name" value="ABC transporter transmembrane region"/>
    <property type="match status" value="1"/>
</dbReference>
<dbReference type="Gene3D" id="1.20.1560.10">
    <property type="entry name" value="ABC transporter type 1, transmembrane domain"/>
    <property type="match status" value="1"/>
</dbReference>
<feature type="domain" description="ABC transmembrane type-1" evidence="11">
    <location>
        <begin position="20"/>
        <end position="295"/>
    </location>
</feature>
<dbReference type="PANTHER" id="PTHR24221:SF654">
    <property type="entry name" value="ATP-BINDING CASSETTE SUB-FAMILY B MEMBER 6"/>
    <property type="match status" value="1"/>
</dbReference>
<evidence type="ECO:0000256" key="2">
    <source>
        <dbReference type="ARBA" id="ARBA00022448"/>
    </source>
</evidence>
<feature type="transmembrane region" description="Helical" evidence="9">
    <location>
        <begin position="243"/>
        <end position="260"/>
    </location>
</feature>
<evidence type="ECO:0000256" key="4">
    <source>
        <dbReference type="ARBA" id="ARBA00022741"/>
    </source>
</evidence>
<dbReference type="AlphaFoldDB" id="A0A0M6XVQ8"/>
<keyword evidence="5 12" id="KW-0067">ATP-binding</keyword>
<evidence type="ECO:0000259" key="11">
    <source>
        <dbReference type="PROSITE" id="PS50929"/>
    </source>
</evidence>
<evidence type="ECO:0000256" key="9">
    <source>
        <dbReference type="SAM" id="Phobius"/>
    </source>
</evidence>
<dbReference type="InterPro" id="IPR005898">
    <property type="entry name" value="Cyc_pep_transpt_SyrD/YojI"/>
</dbReference>
<dbReference type="InterPro" id="IPR039421">
    <property type="entry name" value="Type_1_exporter"/>
</dbReference>
<dbReference type="PROSITE" id="PS50893">
    <property type="entry name" value="ABC_TRANSPORTER_2"/>
    <property type="match status" value="1"/>
</dbReference>
<reference evidence="13" key="1">
    <citation type="submission" date="2015-07" db="EMBL/GenBank/DDBJ databases">
        <authorList>
            <person name="Rodrigo-Torres Lidia"/>
            <person name="Arahal R.David."/>
        </authorList>
    </citation>
    <scope>NUCLEOTIDE SEQUENCE [LARGE SCALE GENOMIC DNA]</scope>
    <source>
        <strain evidence="13">CECT 4801</strain>
    </source>
</reference>
<dbReference type="NCBIfam" id="TIGR01194">
    <property type="entry name" value="cyc_pep_trnsptr"/>
    <property type="match status" value="1"/>
</dbReference>
<dbReference type="SUPFAM" id="SSF52540">
    <property type="entry name" value="P-loop containing nucleoside triphosphate hydrolases"/>
    <property type="match status" value="1"/>
</dbReference>
<evidence type="ECO:0000313" key="13">
    <source>
        <dbReference type="Proteomes" id="UP000048926"/>
    </source>
</evidence>
<evidence type="ECO:0000256" key="8">
    <source>
        <dbReference type="SAM" id="Coils"/>
    </source>
</evidence>
<dbReference type="GO" id="GO:0015833">
    <property type="term" value="P:peptide transport"/>
    <property type="evidence" value="ECO:0007669"/>
    <property type="project" value="InterPro"/>
</dbReference>
<dbReference type="InterPro" id="IPR011527">
    <property type="entry name" value="ABC1_TM_dom"/>
</dbReference>
<sequence>MNFFRLLYREAGDSKRTFLLLSLVPGLVMGLIIAVINAVTNYQQNTGLQWQYLGLFVLGCATVLFTMNRALNMATAIIADYLCRLRIRVTAQVRSLNLATVEEIGLTRIRAAVGRDHQTIEETAPALVGLIYFVMQLVMSALYICYLSPLAFIVTLAFLAGAIFFYRKSYRDAEELMRQASLSEQAFHNSFENILSGFKEVKLNAQRSDDLFHNYIIPRSEQVEDLRVESGRSFNYGQSVSDVFFYTLMGTLVFAIPFYVSDLSIPGKIVTVIVFASGAITSIIRMLPVVSRANLAVSNIEELRELLEKHSEAMDERSEVRQARLSKGISLKKIAYTYHSEDGDRPFSIGPCDLEIASGEMVFIVGGNGSGKSTLAKILTGLYEPDGGHLSWDDKVVKPENIDRYRSLFSVIFSDFHLFDRLYGVDLTDEQKLYDLLEDMKLDEKVHYRNNRFSTTNLSTGQRKRLAMVVALLEDRDVYLFDEWAADQDPEYRRWFYTDFLMKLKKEGRTVIAITHDDRYFDVADKIVWMEEGRISKVSSPADATV</sequence>
<dbReference type="InterPro" id="IPR015856">
    <property type="entry name" value="ABC_transpr_CbiO/EcfA_su"/>
</dbReference>
<keyword evidence="8" id="KW-0175">Coiled coil</keyword>
<dbReference type="PROSITE" id="PS50929">
    <property type="entry name" value="ABC_TM1F"/>
    <property type="match status" value="1"/>
</dbReference>
<dbReference type="Gene3D" id="3.40.50.300">
    <property type="entry name" value="P-loop containing nucleotide triphosphate hydrolases"/>
    <property type="match status" value="1"/>
</dbReference>
<keyword evidence="7 9" id="KW-0472">Membrane</keyword>
<feature type="transmembrane region" description="Helical" evidence="9">
    <location>
        <begin position="150"/>
        <end position="167"/>
    </location>
</feature>
<evidence type="ECO:0000256" key="3">
    <source>
        <dbReference type="ARBA" id="ARBA00022692"/>
    </source>
</evidence>
<keyword evidence="2" id="KW-0813">Transport</keyword>
<dbReference type="PANTHER" id="PTHR24221">
    <property type="entry name" value="ATP-BINDING CASSETTE SUB-FAMILY B"/>
    <property type="match status" value="1"/>
</dbReference>
<organism evidence="12 13">
    <name type="scientific">Roseibium aggregatum</name>
    <dbReference type="NCBI Taxonomy" id="187304"/>
    <lineage>
        <taxon>Bacteria</taxon>
        <taxon>Pseudomonadati</taxon>
        <taxon>Pseudomonadota</taxon>
        <taxon>Alphaproteobacteria</taxon>
        <taxon>Hyphomicrobiales</taxon>
        <taxon>Stappiaceae</taxon>
        <taxon>Roseibium</taxon>
    </lineage>
</organism>
<accession>A0A0M6XVQ8</accession>
<dbReference type="OrthoDB" id="9760776at2"/>
<dbReference type="Proteomes" id="UP000048926">
    <property type="component" value="Unassembled WGS sequence"/>
</dbReference>
<dbReference type="EMBL" id="CXST01000001">
    <property type="protein sequence ID" value="CTQ41934.1"/>
    <property type="molecule type" value="Genomic_DNA"/>
</dbReference>
<dbReference type="SMART" id="SM00382">
    <property type="entry name" value="AAA"/>
    <property type="match status" value="1"/>
</dbReference>
<keyword evidence="3 9" id="KW-0812">Transmembrane</keyword>
<evidence type="ECO:0000259" key="10">
    <source>
        <dbReference type="PROSITE" id="PS50893"/>
    </source>
</evidence>
<dbReference type="RefSeq" id="WP_055653825.1">
    <property type="nucleotide sequence ID" value="NZ_CP045617.1"/>
</dbReference>
<comment type="subcellular location">
    <subcellularLocation>
        <location evidence="1">Cell membrane</location>
        <topology evidence="1">Multi-pass membrane protein</topology>
    </subcellularLocation>
</comment>
<dbReference type="STRING" id="187304.B0E33_28310"/>
<feature type="transmembrane region" description="Helical" evidence="9">
    <location>
        <begin position="18"/>
        <end position="38"/>
    </location>
</feature>
<feature type="coiled-coil region" evidence="8">
    <location>
        <begin position="293"/>
        <end position="323"/>
    </location>
</feature>
<dbReference type="GO" id="GO:0016887">
    <property type="term" value="F:ATP hydrolysis activity"/>
    <property type="evidence" value="ECO:0007669"/>
    <property type="project" value="InterPro"/>
</dbReference>
<dbReference type="InterPro" id="IPR027417">
    <property type="entry name" value="P-loop_NTPase"/>
</dbReference>
<dbReference type="Pfam" id="PF00005">
    <property type="entry name" value="ABC_tran"/>
    <property type="match status" value="1"/>
</dbReference>
<keyword evidence="4" id="KW-0547">Nucleotide-binding</keyword>
<dbReference type="InterPro" id="IPR003593">
    <property type="entry name" value="AAA+_ATPase"/>
</dbReference>
<name>A0A0M6XVQ8_9HYPH</name>
<dbReference type="CDD" id="cd03225">
    <property type="entry name" value="ABC_cobalt_CbiO_domain1"/>
    <property type="match status" value="1"/>
</dbReference>
<evidence type="ECO:0000256" key="1">
    <source>
        <dbReference type="ARBA" id="ARBA00004651"/>
    </source>
</evidence>
<dbReference type="GO" id="GO:0005524">
    <property type="term" value="F:ATP binding"/>
    <property type="evidence" value="ECO:0007669"/>
    <property type="project" value="UniProtKB-KW"/>
</dbReference>
<dbReference type="GO" id="GO:1904680">
    <property type="term" value="F:peptide transmembrane transporter activity"/>
    <property type="evidence" value="ECO:0007669"/>
    <property type="project" value="InterPro"/>
</dbReference>
<feature type="transmembrane region" description="Helical" evidence="9">
    <location>
        <begin position="266"/>
        <end position="284"/>
    </location>
</feature>
<dbReference type="GO" id="GO:0005886">
    <property type="term" value="C:plasma membrane"/>
    <property type="evidence" value="ECO:0007669"/>
    <property type="project" value="UniProtKB-SubCell"/>
</dbReference>
<dbReference type="GO" id="GO:0140359">
    <property type="term" value="F:ABC-type transporter activity"/>
    <property type="evidence" value="ECO:0007669"/>
    <property type="project" value="InterPro"/>
</dbReference>
<dbReference type="InterPro" id="IPR003439">
    <property type="entry name" value="ABC_transporter-like_ATP-bd"/>
</dbReference>
<feature type="transmembrane region" description="Helical" evidence="9">
    <location>
        <begin position="50"/>
        <end position="67"/>
    </location>
</feature>
<protein>
    <submittedName>
        <fullName evidence="12">ABC transporter ATP-binding protein YojI</fullName>
    </submittedName>
</protein>
<evidence type="ECO:0000256" key="6">
    <source>
        <dbReference type="ARBA" id="ARBA00022989"/>
    </source>
</evidence>
<evidence type="ECO:0000313" key="12">
    <source>
        <dbReference type="EMBL" id="CTQ41934.1"/>
    </source>
</evidence>